<keyword evidence="12" id="KW-0808">Transferase</keyword>
<dbReference type="SUPFAM" id="SSF53067">
    <property type="entry name" value="Actin-like ATPase domain"/>
    <property type="match status" value="1"/>
</dbReference>
<accession>A0A483CQM7</accession>
<feature type="active site" evidence="9">
    <location>
        <position position="37"/>
    </location>
</feature>
<dbReference type="InterPro" id="IPR004421">
    <property type="entry name" value="Carbamoyltransferase_HypF"/>
</dbReference>
<dbReference type="SUPFAM" id="SSF54975">
    <property type="entry name" value="Acylphosphatase/BLUF domain-like"/>
    <property type="match status" value="1"/>
</dbReference>
<dbReference type="InterPro" id="IPR011125">
    <property type="entry name" value="Znf_HypF"/>
</dbReference>
<dbReference type="PROSITE" id="PS00150">
    <property type="entry name" value="ACYLPHOSPHATASE_1"/>
    <property type="match status" value="1"/>
</dbReference>
<evidence type="ECO:0000256" key="4">
    <source>
        <dbReference type="ARBA" id="ARBA00022723"/>
    </source>
</evidence>
<dbReference type="Gene3D" id="3.30.110.120">
    <property type="match status" value="1"/>
</dbReference>
<evidence type="ECO:0000259" key="11">
    <source>
        <dbReference type="PROSITE" id="PS51163"/>
    </source>
</evidence>
<dbReference type="GO" id="GO:0003725">
    <property type="term" value="F:double-stranded RNA binding"/>
    <property type="evidence" value="ECO:0007669"/>
    <property type="project" value="InterPro"/>
</dbReference>
<dbReference type="GO" id="GO:0016874">
    <property type="term" value="F:ligase activity"/>
    <property type="evidence" value="ECO:0007669"/>
    <property type="project" value="UniProtKB-UniRule"/>
</dbReference>
<comment type="catalytic activity">
    <reaction evidence="7">
        <text>C-terminal L-cysteinyl-[HypE protein] + carbamoyl phosphate + ATP + H2O = C-terminal S-carboxamide-L-cysteinyl-[HypE protein] + AMP + phosphate + diphosphate + H(+)</text>
        <dbReference type="Rhea" id="RHEA:55636"/>
        <dbReference type="Rhea" id="RHEA-COMP:14247"/>
        <dbReference type="Rhea" id="RHEA-COMP:14392"/>
        <dbReference type="ChEBI" id="CHEBI:15377"/>
        <dbReference type="ChEBI" id="CHEBI:15378"/>
        <dbReference type="ChEBI" id="CHEBI:30616"/>
        <dbReference type="ChEBI" id="CHEBI:33019"/>
        <dbReference type="ChEBI" id="CHEBI:43474"/>
        <dbReference type="ChEBI" id="CHEBI:58228"/>
        <dbReference type="ChEBI" id="CHEBI:76913"/>
        <dbReference type="ChEBI" id="CHEBI:139126"/>
        <dbReference type="ChEBI" id="CHEBI:456215"/>
    </reaction>
</comment>
<proteinExistence type="inferred from homology"/>
<dbReference type="EC" id="6.2.-.-" evidence="8"/>
<evidence type="ECO:0000256" key="6">
    <source>
        <dbReference type="ARBA" id="ARBA00022833"/>
    </source>
</evidence>
<protein>
    <recommendedName>
        <fullName evidence="8">Carbamoyltransferase</fullName>
        <ecNumber evidence="8">6.2.-.-</ecNumber>
    </recommendedName>
</protein>
<dbReference type="Gene3D" id="3.90.870.50">
    <property type="match status" value="1"/>
</dbReference>
<evidence type="ECO:0000256" key="2">
    <source>
        <dbReference type="ARBA" id="ARBA00008097"/>
    </source>
</evidence>
<reference evidence="12 13" key="1">
    <citation type="submission" date="2017-11" db="EMBL/GenBank/DDBJ databases">
        <title>Isolation and Characterization of Methanofollis Species from Methane Seep Offshore SW Taiwan.</title>
        <authorList>
            <person name="Teng N.-H."/>
            <person name="Lai M.-C."/>
            <person name="Chen S.-C."/>
        </authorList>
    </citation>
    <scope>NUCLEOTIDE SEQUENCE [LARGE SCALE GENOMIC DNA]</scope>
    <source>
        <strain evidence="12 13">FWC-SCC2</strain>
    </source>
</reference>
<dbReference type="NCBIfam" id="TIGR00143">
    <property type="entry name" value="hypF"/>
    <property type="match status" value="1"/>
</dbReference>
<dbReference type="GO" id="GO:0008270">
    <property type="term" value="F:zinc ion binding"/>
    <property type="evidence" value="ECO:0007669"/>
    <property type="project" value="UniProtKB-KW"/>
</dbReference>
<dbReference type="PROSITE" id="PS51163">
    <property type="entry name" value="YRDC"/>
    <property type="match status" value="1"/>
</dbReference>
<dbReference type="Pfam" id="PF17788">
    <property type="entry name" value="HypF_C"/>
    <property type="match status" value="1"/>
</dbReference>
<dbReference type="InterPro" id="IPR051060">
    <property type="entry name" value="Carbamoyltrans_HypF-like"/>
</dbReference>
<dbReference type="Proteomes" id="UP000292580">
    <property type="component" value="Unassembled WGS sequence"/>
</dbReference>
<dbReference type="Pfam" id="PF01300">
    <property type="entry name" value="Sua5_yciO_yrdC"/>
    <property type="match status" value="1"/>
</dbReference>
<dbReference type="GO" id="GO:0003998">
    <property type="term" value="F:acylphosphatase activity"/>
    <property type="evidence" value="ECO:0007669"/>
    <property type="project" value="UniProtKB-EC"/>
</dbReference>
<feature type="domain" description="Acylphosphatase-like" evidence="10">
    <location>
        <begin position="4"/>
        <end position="87"/>
    </location>
</feature>
<gene>
    <name evidence="12" type="primary">hypF</name>
    <name evidence="12" type="ORF">CUJ86_10820</name>
</gene>
<evidence type="ECO:0000256" key="1">
    <source>
        <dbReference type="ARBA" id="ARBA00004711"/>
    </source>
</evidence>
<dbReference type="PANTHER" id="PTHR42959">
    <property type="entry name" value="CARBAMOYLTRANSFERASE"/>
    <property type="match status" value="1"/>
</dbReference>
<dbReference type="Gene3D" id="3.30.420.360">
    <property type="match status" value="1"/>
</dbReference>
<keyword evidence="3" id="KW-0436">Ligase</keyword>
<dbReference type="UniPathway" id="UPA00335"/>
<dbReference type="Pfam" id="PF07503">
    <property type="entry name" value="zf-HYPF"/>
    <property type="match status" value="2"/>
</dbReference>
<dbReference type="GO" id="GO:0051604">
    <property type="term" value="P:protein maturation"/>
    <property type="evidence" value="ECO:0007669"/>
    <property type="project" value="TreeGrafter"/>
</dbReference>
<comment type="catalytic activity">
    <reaction evidence="9">
        <text>an acyl phosphate + H2O = a carboxylate + phosphate + H(+)</text>
        <dbReference type="Rhea" id="RHEA:14965"/>
        <dbReference type="ChEBI" id="CHEBI:15377"/>
        <dbReference type="ChEBI" id="CHEBI:15378"/>
        <dbReference type="ChEBI" id="CHEBI:29067"/>
        <dbReference type="ChEBI" id="CHEBI:43474"/>
        <dbReference type="ChEBI" id="CHEBI:59918"/>
        <dbReference type="EC" id="3.6.1.7"/>
    </reaction>
</comment>
<dbReference type="InterPro" id="IPR001792">
    <property type="entry name" value="Acylphosphatase-like_dom"/>
</dbReference>
<comment type="caution">
    <text evidence="12">The sequence shown here is derived from an EMBL/GenBank/DDBJ whole genome shotgun (WGS) entry which is preliminary data.</text>
</comment>
<dbReference type="AlphaFoldDB" id="A0A483CQM7"/>
<dbReference type="PROSITE" id="PS51160">
    <property type="entry name" value="ACYLPHOSPHATASE_3"/>
    <property type="match status" value="1"/>
</dbReference>
<dbReference type="RefSeq" id="WP_130647588.1">
    <property type="nucleotide sequence ID" value="NZ_PGCL01000006.1"/>
</dbReference>
<comment type="similarity">
    <text evidence="2 8">Belongs to the carbamoyltransferase HypF family.</text>
</comment>
<keyword evidence="5" id="KW-0863">Zinc-finger</keyword>
<dbReference type="PANTHER" id="PTHR42959:SF1">
    <property type="entry name" value="CARBAMOYLTRANSFERASE HYPF"/>
    <property type="match status" value="1"/>
</dbReference>
<feature type="active site" evidence="9">
    <location>
        <position position="19"/>
    </location>
</feature>
<feature type="domain" description="YrdC-like" evidence="11">
    <location>
        <begin position="196"/>
        <end position="372"/>
    </location>
</feature>
<dbReference type="InterPro" id="IPR041440">
    <property type="entry name" value="HypF_C"/>
</dbReference>
<sequence>MQNSGTIVIRGIVQGVGFRPFVYALAEKYGISGWVKNLGSRVEIAAAGARFSEFLQAVSTGTPLSVIDSVEVLPLDETPADGFVIRQSATGALDGMIPPDVAVCEECIRDITTPGGRYEGYWATSCVNCGPRYSIIRTLPYDRERTAMEDFPMCGACDAEYTDPASRRHHAQTIACAACGPSLSLLDGGGAAITCTDPISRAAELLDAGKILAIRGIGGFHLSCIEEAAETLKRRLGRTEQPLAVMVPPDAVEHYVVPTEGDREMLQNRIRPIVVIPKCSPTAHTGISPLHTIGVMLPYTGLHHLLFSHLRHDLLVMTSANMPGTPMVTATDEGVARLQGQVDAFLVHDRAIQNRCDDSVMRDGYILRLSRGIAPKRMAIDLGDRCILGVGPELNSTTTIYRNGFAVTSPHVGNVRNPQTLAYLQETVEKIGALLGAEFEVIAHDLHPRFLSTRYAHELAAECGAELVPVQHHRAHIAAATREECVGIAIDGVGYGDDGTVWGGEVFAGASPDLERIAHLECVPMPGGDLATRYPERMLYGILPTGETLDLLSARGWGEIEGGVLARQVERGVNVAMTSSAGRVLDAASALLGICRERTFDGEPAMKLESAAVGGRAEDWNLSFGTDDGCRTLLTSDLLQRAAEAQRAGVNRPDIAASVQHNLARGIATLAVDAAHERGINTVALSGGVAINPAIRGTIHACIRDAGLRFLMSTEYPPGDGCISFGQCVYAAALLDR</sequence>
<keyword evidence="9" id="KW-0378">Hydrolase</keyword>
<dbReference type="OrthoDB" id="371970at2157"/>
<keyword evidence="4" id="KW-0479">Metal-binding</keyword>
<dbReference type="InterPro" id="IPR017945">
    <property type="entry name" value="DHBP_synth_RibB-like_a/b_dom"/>
</dbReference>
<organism evidence="12 13">
    <name type="scientific">Methanofollis fontis</name>
    <dbReference type="NCBI Taxonomy" id="2052832"/>
    <lineage>
        <taxon>Archaea</taxon>
        <taxon>Methanobacteriati</taxon>
        <taxon>Methanobacteriota</taxon>
        <taxon>Stenosarchaea group</taxon>
        <taxon>Methanomicrobia</taxon>
        <taxon>Methanomicrobiales</taxon>
        <taxon>Methanomicrobiaceae</taxon>
        <taxon>Methanofollis</taxon>
    </lineage>
</organism>
<dbReference type="Pfam" id="PF00708">
    <property type="entry name" value="Acylphosphatase"/>
    <property type="match status" value="1"/>
</dbReference>
<name>A0A483CQM7_9EURY</name>
<evidence type="ECO:0000256" key="9">
    <source>
        <dbReference type="PROSITE-ProRule" id="PRU00520"/>
    </source>
</evidence>
<dbReference type="InterPro" id="IPR043129">
    <property type="entry name" value="ATPase_NBD"/>
</dbReference>
<evidence type="ECO:0000256" key="3">
    <source>
        <dbReference type="ARBA" id="ARBA00022598"/>
    </source>
</evidence>
<dbReference type="GO" id="GO:0016743">
    <property type="term" value="F:carboxyl- or carbamoyltransferase activity"/>
    <property type="evidence" value="ECO:0007669"/>
    <property type="project" value="UniProtKB-UniRule"/>
</dbReference>
<dbReference type="InterPro" id="IPR017968">
    <property type="entry name" value="Acylphosphatase_CS"/>
</dbReference>
<keyword evidence="13" id="KW-1185">Reference proteome</keyword>
<evidence type="ECO:0000256" key="8">
    <source>
        <dbReference type="PIRNR" id="PIRNR006256"/>
    </source>
</evidence>
<dbReference type="EMBL" id="PGCL01000006">
    <property type="protein sequence ID" value="TAJ43474.1"/>
    <property type="molecule type" value="Genomic_DNA"/>
</dbReference>
<dbReference type="InterPro" id="IPR055128">
    <property type="entry name" value="HypF_C_2"/>
</dbReference>
<dbReference type="Pfam" id="PF22521">
    <property type="entry name" value="HypF_C_2"/>
    <property type="match status" value="1"/>
</dbReference>
<comment type="pathway">
    <text evidence="1">Protein modification; [NiFe] hydrogenase maturation.</text>
</comment>
<evidence type="ECO:0000313" key="13">
    <source>
        <dbReference type="Proteomes" id="UP000292580"/>
    </source>
</evidence>
<dbReference type="PIRSF" id="PIRSF006256">
    <property type="entry name" value="CMPcnvr_hdrg_mat"/>
    <property type="match status" value="1"/>
</dbReference>
<dbReference type="InterPro" id="IPR036046">
    <property type="entry name" value="Acylphosphatase-like_dom_sf"/>
</dbReference>
<dbReference type="InterPro" id="IPR006070">
    <property type="entry name" value="Sua5-like_dom"/>
</dbReference>
<evidence type="ECO:0000256" key="5">
    <source>
        <dbReference type="ARBA" id="ARBA00022771"/>
    </source>
</evidence>
<keyword evidence="6" id="KW-0862">Zinc</keyword>
<dbReference type="Gene3D" id="3.30.420.40">
    <property type="match status" value="1"/>
</dbReference>
<evidence type="ECO:0000259" key="10">
    <source>
        <dbReference type="PROSITE" id="PS51160"/>
    </source>
</evidence>
<dbReference type="SUPFAM" id="SSF55821">
    <property type="entry name" value="YrdC/RibB"/>
    <property type="match status" value="1"/>
</dbReference>
<evidence type="ECO:0000256" key="7">
    <source>
        <dbReference type="ARBA" id="ARBA00048220"/>
    </source>
</evidence>
<evidence type="ECO:0000313" key="12">
    <source>
        <dbReference type="EMBL" id="TAJ43474.1"/>
    </source>
</evidence>